<feature type="transmembrane region" description="Helical" evidence="6">
    <location>
        <begin position="226"/>
        <end position="244"/>
    </location>
</feature>
<accession>A0ABY5PJS7</accession>
<feature type="transmembrane region" description="Helical" evidence="6">
    <location>
        <begin position="250"/>
        <end position="271"/>
    </location>
</feature>
<evidence type="ECO:0000256" key="5">
    <source>
        <dbReference type="ARBA" id="ARBA00023136"/>
    </source>
</evidence>
<dbReference type="PANTHER" id="PTHR30250:SF11">
    <property type="entry name" value="O-ANTIGEN TRANSPORTER-RELATED"/>
    <property type="match status" value="1"/>
</dbReference>
<feature type="transmembrane region" description="Helical" evidence="6">
    <location>
        <begin position="83"/>
        <end position="100"/>
    </location>
</feature>
<dbReference type="Proteomes" id="UP001058860">
    <property type="component" value="Chromosome"/>
</dbReference>
<feature type="transmembrane region" description="Helical" evidence="6">
    <location>
        <begin position="195"/>
        <end position="214"/>
    </location>
</feature>
<dbReference type="InterPro" id="IPR050833">
    <property type="entry name" value="Poly_Biosynth_Transport"/>
</dbReference>
<dbReference type="EMBL" id="CP088295">
    <property type="protein sequence ID" value="UUY04815.1"/>
    <property type="molecule type" value="Genomic_DNA"/>
</dbReference>
<organism evidence="7 8">
    <name type="scientific">Svornostia abyssi</name>
    <dbReference type="NCBI Taxonomy" id="2898438"/>
    <lineage>
        <taxon>Bacteria</taxon>
        <taxon>Bacillati</taxon>
        <taxon>Actinomycetota</taxon>
        <taxon>Thermoleophilia</taxon>
        <taxon>Solirubrobacterales</taxon>
        <taxon>Baekduiaceae</taxon>
        <taxon>Svornostia</taxon>
    </lineage>
</organism>
<feature type="transmembrane region" description="Helical" evidence="6">
    <location>
        <begin position="310"/>
        <end position="330"/>
    </location>
</feature>
<evidence type="ECO:0000313" key="7">
    <source>
        <dbReference type="EMBL" id="UUY04815.1"/>
    </source>
</evidence>
<proteinExistence type="predicted"/>
<evidence type="ECO:0000256" key="6">
    <source>
        <dbReference type="SAM" id="Phobius"/>
    </source>
</evidence>
<sequence>MAYALLRVQEARRVYLRASLANVLLTVALTVTLVVVLDQGAPGYLAGNYGASAVILLAVWWSQRAVIRGAGPRFAVPGPLLRFGIPTVPAEAAVFALNVVDRAYLLRSQGAASAGLYALAVKLSTIVIVTVRAFQLAWPPLAYSVKDDDEAGRLYAVVCTWYVVVTGLVVAGLTLLGRWLVELLAAPEFASAYEALPWVSLGWSMYGLLLLLVTVGGRAGVTTRNFPAAALGLGANVVALVLLVPSLGIAGAGIALCAAYAVMLVALHLLTRSLFAVPFQWGRLAHAVVVLAGVAVAGELLLPVDGVGAFVVRAVALAAIPVLLLVTGFVTPEERAGLRRLRASAGREPS</sequence>
<evidence type="ECO:0000256" key="1">
    <source>
        <dbReference type="ARBA" id="ARBA00004651"/>
    </source>
</evidence>
<feature type="transmembrane region" description="Helical" evidence="6">
    <location>
        <begin position="154"/>
        <end position="175"/>
    </location>
</feature>
<feature type="transmembrane region" description="Helical" evidence="6">
    <location>
        <begin position="112"/>
        <end position="134"/>
    </location>
</feature>
<feature type="transmembrane region" description="Helical" evidence="6">
    <location>
        <begin position="14"/>
        <end position="37"/>
    </location>
</feature>
<evidence type="ECO:0000256" key="2">
    <source>
        <dbReference type="ARBA" id="ARBA00022475"/>
    </source>
</evidence>
<name>A0ABY5PJS7_9ACTN</name>
<keyword evidence="8" id="KW-1185">Reference proteome</keyword>
<keyword evidence="5 6" id="KW-0472">Membrane</keyword>
<protein>
    <submittedName>
        <fullName evidence="7">Lipopolysaccharide biosynthesis protein</fullName>
    </submittedName>
</protein>
<feature type="transmembrane region" description="Helical" evidence="6">
    <location>
        <begin position="43"/>
        <end position="62"/>
    </location>
</feature>
<keyword evidence="4 6" id="KW-1133">Transmembrane helix</keyword>
<reference evidence="8" key="1">
    <citation type="submission" date="2021-11" db="EMBL/GenBank/DDBJ databases">
        <title>Cultivation dependent microbiological survey of springs from the worlds oldest radium mine currently devoted to the extraction of radon-saturated water.</title>
        <authorList>
            <person name="Kapinusova G."/>
            <person name="Smrhova T."/>
            <person name="Strejcek M."/>
            <person name="Suman J."/>
            <person name="Jani K."/>
            <person name="Pajer P."/>
            <person name="Uhlik O."/>
        </authorList>
    </citation>
    <scope>NUCLEOTIDE SEQUENCE [LARGE SCALE GENOMIC DNA]</scope>
    <source>
        <strain evidence="8">J379</strain>
    </source>
</reference>
<evidence type="ECO:0000313" key="8">
    <source>
        <dbReference type="Proteomes" id="UP001058860"/>
    </source>
</evidence>
<evidence type="ECO:0000256" key="4">
    <source>
        <dbReference type="ARBA" id="ARBA00022989"/>
    </source>
</evidence>
<feature type="transmembrane region" description="Helical" evidence="6">
    <location>
        <begin position="283"/>
        <end position="304"/>
    </location>
</feature>
<dbReference type="RefSeq" id="WP_353865295.1">
    <property type="nucleotide sequence ID" value="NZ_CP088295.1"/>
</dbReference>
<keyword evidence="3 6" id="KW-0812">Transmembrane</keyword>
<comment type="subcellular location">
    <subcellularLocation>
        <location evidence="1">Cell membrane</location>
        <topology evidence="1">Multi-pass membrane protein</topology>
    </subcellularLocation>
</comment>
<evidence type="ECO:0000256" key="3">
    <source>
        <dbReference type="ARBA" id="ARBA00022692"/>
    </source>
</evidence>
<dbReference type="PANTHER" id="PTHR30250">
    <property type="entry name" value="PST FAMILY PREDICTED COLANIC ACID TRANSPORTER"/>
    <property type="match status" value="1"/>
</dbReference>
<gene>
    <name evidence="7" type="ORF">LRS13_04605</name>
</gene>
<keyword evidence="2" id="KW-1003">Cell membrane</keyword>